<reference evidence="1 2" key="1">
    <citation type="journal article" date="2014" name="Emerg. Infect. Dis.">
        <title>High-level Relatedness among Mycobacterium abscessus subsp. massiliense Strains from Widely Separated Outbreaks.</title>
        <authorList>
            <person name="Tettelin H."/>
            <person name="Davidson R.M."/>
            <person name="Agrawal S."/>
            <person name="Aitken M.L."/>
            <person name="Shallom S."/>
            <person name="Hasan N.A."/>
            <person name="Strong M."/>
            <person name="Nogueira de Moura V.C."/>
            <person name="De Groote M.A."/>
            <person name="Duarte R.S."/>
            <person name="Hine E."/>
            <person name="Parankush S."/>
            <person name="Su Q."/>
            <person name="Daugherty S.C."/>
            <person name="Fraser C.M."/>
            <person name="Brown-Elliott B.A."/>
            <person name="Wallace R.J.Jr."/>
            <person name="Holland S.M."/>
            <person name="Sampaio E.P."/>
            <person name="Olivier K.N."/>
            <person name="Jackson M."/>
            <person name="Zelazny A.M."/>
        </authorList>
    </citation>
    <scope>NUCLEOTIDE SEQUENCE [LARGE SCALE GENOMIC DNA]</scope>
    <source>
        <strain evidence="1 2">MAB_091912_2446</strain>
    </source>
</reference>
<name>A0A829MJJ4_9MYCO</name>
<dbReference type="EMBL" id="AYTF01000001">
    <property type="protein sequence ID" value="ESV64656.1"/>
    <property type="molecule type" value="Genomic_DNA"/>
</dbReference>
<protein>
    <submittedName>
        <fullName evidence="1">Uncharacterized protein</fullName>
    </submittedName>
</protein>
<sequence length="45" mass="5111">MVAERRDCPEVLAKIRAGRTGFVPGLSVFQTLHLVSDNRNSYKMF</sequence>
<comment type="caution">
    <text evidence="1">The sequence shown here is derived from an EMBL/GenBank/DDBJ whole genome shotgun (WGS) entry which is preliminary data.</text>
</comment>
<organism evidence="1 2">
    <name type="scientific">Mycobacteroides abscessus MAB_091912_2446</name>
    <dbReference type="NCBI Taxonomy" id="1335414"/>
    <lineage>
        <taxon>Bacteria</taxon>
        <taxon>Bacillati</taxon>
        <taxon>Actinomycetota</taxon>
        <taxon>Actinomycetes</taxon>
        <taxon>Mycobacteriales</taxon>
        <taxon>Mycobacteriaceae</taxon>
        <taxon>Mycobacteroides</taxon>
        <taxon>Mycobacteroides abscessus</taxon>
    </lineage>
</organism>
<accession>A0A829MJJ4</accession>
<evidence type="ECO:0000313" key="1">
    <source>
        <dbReference type="EMBL" id="ESV64656.1"/>
    </source>
</evidence>
<evidence type="ECO:0000313" key="2">
    <source>
        <dbReference type="Proteomes" id="UP000018502"/>
    </source>
</evidence>
<gene>
    <name evidence="1" type="ORF">L833_2042</name>
</gene>
<dbReference type="Proteomes" id="UP000018502">
    <property type="component" value="Unassembled WGS sequence"/>
</dbReference>
<proteinExistence type="predicted"/>
<dbReference type="AlphaFoldDB" id="A0A829MJJ4"/>